<evidence type="ECO:0000256" key="7">
    <source>
        <dbReference type="SAM" id="SignalP"/>
    </source>
</evidence>
<evidence type="ECO:0000256" key="3">
    <source>
        <dbReference type="ARBA" id="ARBA00022525"/>
    </source>
</evidence>
<evidence type="ECO:0000313" key="8">
    <source>
        <dbReference type="Proteomes" id="UP000095283"/>
    </source>
</evidence>
<keyword evidence="5" id="KW-0027">Amidation</keyword>
<dbReference type="GO" id="GO:0007218">
    <property type="term" value="P:neuropeptide signaling pathway"/>
    <property type="evidence" value="ECO:0007669"/>
    <property type="project" value="UniProtKB-KW"/>
</dbReference>
<keyword evidence="3" id="KW-0964">Secreted</keyword>
<dbReference type="PANTHER" id="PTHR20986:SF13">
    <property type="entry name" value="FMRF-LIKE PEPTIDE"/>
    <property type="match status" value="1"/>
</dbReference>
<evidence type="ECO:0000256" key="2">
    <source>
        <dbReference type="ARBA" id="ARBA00006356"/>
    </source>
</evidence>
<keyword evidence="7" id="KW-0732">Signal</keyword>
<dbReference type="WBParaSite" id="Hba_02546">
    <property type="protein sequence ID" value="Hba_02546"/>
    <property type="gene ID" value="Hba_02546"/>
</dbReference>
<dbReference type="Pfam" id="PF01581">
    <property type="entry name" value="FARP"/>
    <property type="match status" value="3"/>
</dbReference>
<evidence type="ECO:0000256" key="6">
    <source>
        <dbReference type="ARBA" id="ARBA00023320"/>
    </source>
</evidence>
<keyword evidence="4" id="KW-0165">Cleavage on pair of basic residues</keyword>
<feature type="chain" id="PRO_5009310563" evidence="7">
    <location>
        <begin position="22"/>
        <end position="126"/>
    </location>
</feature>
<name>A0A1I7WCW9_HETBA</name>
<proteinExistence type="inferred from homology"/>
<dbReference type="GO" id="GO:0005576">
    <property type="term" value="C:extracellular region"/>
    <property type="evidence" value="ECO:0007669"/>
    <property type="project" value="UniProtKB-SubCell"/>
</dbReference>
<accession>A0A1I7WCW9</accession>
<evidence type="ECO:0000256" key="1">
    <source>
        <dbReference type="ARBA" id="ARBA00004613"/>
    </source>
</evidence>
<dbReference type="Proteomes" id="UP000095283">
    <property type="component" value="Unplaced"/>
</dbReference>
<comment type="similarity">
    <text evidence="2">Belongs to the FARP (FMRFamide related peptide) family.</text>
</comment>
<evidence type="ECO:0000256" key="4">
    <source>
        <dbReference type="ARBA" id="ARBA00022685"/>
    </source>
</evidence>
<evidence type="ECO:0000256" key="5">
    <source>
        <dbReference type="ARBA" id="ARBA00022815"/>
    </source>
</evidence>
<organism evidence="8 9">
    <name type="scientific">Heterorhabditis bacteriophora</name>
    <name type="common">Entomopathogenic nematode worm</name>
    <dbReference type="NCBI Taxonomy" id="37862"/>
    <lineage>
        <taxon>Eukaryota</taxon>
        <taxon>Metazoa</taxon>
        <taxon>Ecdysozoa</taxon>
        <taxon>Nematoda</taxon>
        <taxon>Chromadorea</taxon>
        <taxon>Rhabditida</taxon>
        <taxon>Rhabditina</taxon>
        <taxon>Rhabditomorpha</taxon>
        <taxon>Strongyloidea</taxon>
        <taxon>Heterorhabditidae</taxon>
        <taxon>Heterorhabditis</taxon>
    </lineage>
</organism>
<keyword evidence="8" id="KW-1185">Reference proteome</keyword>
<feature type="signal peptide" evidence="7">
    <location>
        <begin position="1"/>
        <end position="21"/>
    </location>
</feature>
<dbReference type="InterPro" id="IPR002544">
    <property type="entry name" value="FMRFamid-related_peptide-like"/>
</dbReference>
<comment type="subcellular location">
    <subcellularLocation>
        <location evidence="1">Secreted</location>
    </subcellularLocation>
</comment>
<keyword evidence="6" id="KW-0527">Neuropeptide</keyword>
<dbReference type="InterPro" id="IPR051041">
    <property type="entry name" value="FMRFamide-related_np"/>
</dbReference>
<sequence>MLHYVMLFVFFALSIIVCTFAGNEEILSEEFCRQFPSLHLCRLHDTLQGSLIELQYLLQDTNVESAIAVTSAPLDKRKSAFVRFGKRSADDIVDMEKRKSAFVRFGRSVADIPDKRKSQYIRFGKK</sequence>
<reference evidence="9" key="1">
    <citation type="submission" date="2016-11" db="UniProtKB">
        <authorList>
            <consortium name="WormBaseParasite"/>
        </authorList>
    </citation>
    <scope>IDENTIFICATION</scope>
</reference>
<protein>
    <submittedName>
        <fullName evidence="9">FMRFamide-like neuropeptides 14</fullName>
    </submittedName>
</protein>
<dbReference type="AlphaFoldDB" id="A0A1I7WCW9"/>
<dbReference type="PANTHER" id="PTHR20986">
    <property type="entry name" value="FMRFAMIDE-RELATED PEPTIDES"/>
    <property type="match status" value="1"/>
</dbReference>
<evidence type="ECO:0000313" key="9">
    <source>
        <dbReference type="WBParaSite" id="Hba_02546"/>
    </source>
</evidence>